<feature type="compositionally biased region" description="Polar residues" evidence="1">
    <location>
        <begin position="1"/>
        <end position="10"/>
    </location>
</feature>
<reference evidence="2 3" key="1">
    <citation type="journal article" date="2019" name="PLoS ONE">
        <title>Comparative genome analysis indicates high evolutionary potential of pathogenicity genes in Colletotrichum tanaceti.</title>
        <authorList>
            <person name="Lelwala R.V."/>
            <person name="Korhonen P.K."/>
            <person name="Young N.D."/>
            <person name="Scott J.B."/>
            <person name="Ades P.A."/>
            <person name="Gasser R.B."/>
            <person name="Taylor P.W.J."/>
        </authorList>
    </citation>
    <scope>NUCLEOTIDE SEQUENCE [LARGE SCALE GENOMIC DNA]</scope>
    <source>
        <strain evidence="2">BRIP57314</strain>
    </source>
</reference>
<dbReference type="AlphaFoldDB" id="A0A4U6XHE1"/>
<protein>
    <submittedName>
        <fullName evidence="2">Uncharacterized protein</fullName>
    </submittedName>
</protein>
<accession>A0A4U6XHE1</accession>
<feature type="compositionally biased region" description="Basic and acidic residues" evidence="1">
    <location>
        <begin position="11"/>
        <end position="24"/>
    </location>
</feature>
<gene>
    <name evidence="2" type="ORF">CTA1_9422</name>
</gene>
<dbReference type="Proteomes" id="UP000310108">
    <property type="component" value="Unassembled WGS sequence"/>
</dbReference>
<evidence type="ECO:0000313" key="3">
    <source>
        <dbReference type="Proteomes" id="UP000310108"/>
    </source>
</evidence>
<name>A0A4U6XHE1_9PEZI</name>
<comment type="caution">
    <text evidence="2">The sequence shown here is derived from an EMBL/GenBank/DDBJ whole genome shotgun (WGS) entry which is preliminary data.</text>
</comment>
<dbReference type="EMBL" id="PJEX01000107">
    <property type="protein sequence ID" value="TKW55215.1"/>
    <property type="molecule type" value="Genomic_DNA"/>
</dbReference>
<keyword evidence="3" id="KW-1185">Reference proteome</keyword>
<feature type="region of interest" description="Disordered" evidence="1">
    <location>
        <begin position="1"/>
        <end position="24"/>
    </location>
</feature>
<sequence length="46" mass="4931">MMQSRATSSITKEKGAVASGERFKPSDRSLKLTGLVSGGWELVFSV</sequence>
<organism evidence="2 3">
    <name type="scientific">Colletotrichum tanaceti</name>
    <dbReference type="NCBI Taxonomy" id="1306861"/>
    <lineage>
        <taxon>Eukaryota</taxon>
        <taxon>Fungi</taxon>
        <taxon>Dikarya</taxon>
        <taxon>Ascomycota</taxon>
        <taxon>Pezizomycotina</taxon>
        <taxon>Sordariomycetes</taxon>
        <taxon>Hypocreomycetidae</taxon>
        <taxon>Glomerellales</taxon>
        <taxon>Glomerellaceae</taxon>
        <taxon>Colletotrichum</taxon>
        <taxon>Colletotrichum destructivum species complex</taxon>
    </lineage>
</organism>
<evidence type="ECO:0000313" key="2">
    <source>
        <dbReference type="EMBL" id="TKW55215.1"/>
    </source>
</evidence>
<proteinExistence type="predicted"/>
<evidence type="ECO:0000256" key="1">
    <source>
        <dbReference type="SAM" id="MobiDB-lite"/>
    </source>
</evidence>